<evidence type="ECO:0000256" key="2">
    <source>
        <dbReference type="SAM" id="MobiDB-lite"/>
    </source>
</evidence>
<dbReference type="PANTHER" id="PTHR36842">
    <property type="entry name" value="PROTEIN TOLB HOMOLOG"/>
    <property type="match status" value="1"/>
</dbReference>
<evidence type="ECO:0000256" key="1">
    <source>
        <dbReference type="ARBA" id="ARBA00009820"/>
    </source>
</evidence>
<feature type="chain" id="PRO_5015467248" description="Dipeptidylpeptidase IV N-terminal domain-containing protein" evidence="3">
    <location>
        <begin position="22"/>
        <end position="678"/>
    </location>
</feature>
<comment type="caution">
    <text evidence="4">The sequence shown here is derived from an EMBL/GenBank/DDBJ whole genome shotgun (WGS) entry which is preliminary data.</text>
</comment>
<evidence type="ECO:0008006" key="6">
    <source>
        <dbReference type="Google" id="ProtNLM"/>
    </source>
</evidence>
<reference evidence="5" key="1">
    <citation type="journal article" date="2017" name="bioRxiv">
        <title>Conservation of a gene cluster reveals novel cercosporin biosynthetic mechanisms and extends production to the genus Colletotrichum.</title>
        <authorList>
            <person name="de Jonge R."/>
            <person name="Ebert M.K."/>
            <person name="Huitt-Roehl C.R."/>
            <person name="Pal P."/>
            <person name="Suttle J.C."/>
            <person name="Spanner R.E."/>
            <person name="Neubauer J.D."/>
            <person name="Jurick W.M.II."/>
            <person name="Stott K.A."/>
            <person name="Secor G.A."/>
            <person name="Thomma B.P.H.J."/>
            <person name="Van de Peer Y."/>
            <person name="Townsend C.A."/>
            <person name="Bolton M.D."/>
        </authorList>
    </citation>
    <scope>NUCLEOTIDE SEQUENCE [LARGE SCALE GENOMIC DNA]</scope>
    <source>
        <strain evidence="5">CBS538.71</strain>
    </source>
</reference>
<dbReference type="InterPro" id="IPR011659">
    <property type="entry name" value="WD40"/>
</dbReference>
<dbReference type="AlphaFoldDB" id="A0A2S6CF64"/>
<accession>A0A2S6CF64</accession>
<evidence type="ECO:0000256" key="3">
    <source>
        <dbReference type="SAM" id="SignalP"/>
    </source>
</evidence>
<dbReference type="SUPFAM" id="SSF63829">
    <property type="entry name" value="Calcium-dependent phosphotriesterase"/>
    <property type="match status" value="1"/>
</dbReference>
<comment type="similarity">
    <text evidence="1">Belongs to the TolB family.</text>
</comment>
<feature type="region of interest" description="Disordered" evidence="2">
    <location>
        <begin position="42"/>
        <end position="66"/>
    </location>
</feature>
<dbReference type="PROSITE" id="PS51257">
    <property type="entry name" value="PROKAR_LIPOPROTEIN"/>
    <property type="match status" value="1"/>
</dbReference>
<dbReference type="Proteomes" id="UP000237631">
    <property type="component" value="Unassembled WGS sequence"/>
</dbReference>
<gene>
    <name evidence="4" type="ORF">CBER1_10777</name>
</gene>
<sequence length="678" mass="74818">MRLLGIAFASLALFSSSTTLAACPYQNSGHAASFHGYKAPHAKRDNSISLPDKDRNTSTTHPGKKGTLMFNRLSPASSVLYIANSDGTNPRRLLSNSAAGFEYHATFSPDGKYIVYTSEKRGAGQADLYRVRVNGTGIEELVATDAVDDQGVLSPDGNLLAYVSSENGWKANIWVKDLRTGETRNLTNTPSVKGQSWSPDGYFKPAWSPDGQWIAFSSDRNTGWYGHGDGAGWENTQELSIYAIRPDGRDFRLVATKPGYALGSPKWSPDGRRIVYYELERSHTYSVRSPPLWNDAANQIWSVDFETEETRQETETSYLKVSPQYVNDELGIGYLVKSHQDAAGVYYTNNPNKSFTFASLGLPINNPSWSPDGKQVVFEVLNVDPFNPDREQFPFDKDWIPKPGQQFPTTSPKGDKIAFPDPGRGSVVIANVSDLAHEDNVPLENLTIPAAGPIRSLTNDLQAPLEVLQPAWSPDGEWIAFGAGAYFNQRRQYSAAIYRVRSDDSSLPERLTDLAYNAGFPSYSHDGNSIVYRQWGPPGQAGYGLYAYDIAKNVTTRLTEGTMSDNFPSFSPDGSRIVFTRRMNVTNFDICTIKPDGTDLQVLTTSGANDAHATWTYDGRILYSSGASGWKAEAATYDQAEQPYGQLWIMDADGSNKYQIADSLWEDAMPIYLPGVYS</sequence>
<dbReference type="InterPro" id="IPR011042">
    <property type="entry name" value="6-blade_b-propeller_TolB-like"/>
</dbReference>
<dbReference type="Pfam" id="PF07676">
    <property type="entry name" value="PD40"/>
    <property type="match status" value="7"/>
</dbReference>
<name>A0A2S6CF64_9PEZI</name>
<proteinExistence type="inferred from homology"/>
<dbReference type="OrthoDB" id="43744at2759"/>
<feature type="signal peptide" evidence="3">
    <location>
        <begin position="1"/>
        <end position="21"/>
    </location>
</feature>
<dbReference type="Gene3D" id="2.120.10.30">
    <property type="entry name" value="TolB, C-terminal domain"/>
    <property type="match status" value="4"/>
</dbReference>
<evidence type="ECO:0000313" key="5">
    <source>
        <dbReference type="Proteomes" id="UP000237631"/>
    </source>
</evidence>
<keyword evidence="3" id="KW-0732">Signal</keyword>
<organism evidence="4 5">
    <name type="scientific">Cercospora berteroae</name>
    <dbReference type="NCBI Taxonomy" id="357750"/>
    <lineage>
        <taxon>Eukaryota</taxon>
        <taxon>Fungi</taxon>
        <taxon>Dikarya</taxon>
        <taxon>Ascomycota</taxon>
        <taxon>Pezizomycotina</taxon>
        <taxon>Dothideomycetes</taxon>
        <taxon>Dothideomycetidae</taxon>
        <taxon>Mycosphaerellales</taxon>
        <taxon>Mycosphaerellaceae</taxon>
        <taxon>Cercospora</taxon>
    </lineage>
</organism>
<evidence type="ECO:0000313" key="4">
    <source>
        <dbReference type="EMBL" id="PPJ58367.1"/>
    </source>
</evidence>
<protein>
    <recommendedName>
        <fullName evidence="6">Dipeptidylpeptidase IV N-terminal domain-containing protein</fullName>
    </recommendedName>
</protein>
<feature type="compositionally biased region" description="Basic and acidic residues" evidence="2">
    <location>
        <begin position="42"/>
        <end position="56"/>
    </location>
</feature>
<dbReference type="STRING" id="357750.A0A2S6CF64"/>
<dbReference type="PANTHER" id="PTHR36842:SF1">
    <property type="entry name" value="PROTEIN TOLB"/>
    <property type="match status" value="1"/>
</dbReference>
<keyword evidence="5" id="KW-1185">Reference proteome</keyword>
<dbReference type="EMBL" id="PNEN01000462">
    <property type="protein sequence ID" value="PPJ58367.1"/>
    <property type="molecule type" value="Genomic_DNA"/>
</dbReference>
<dbReference type="SUPFAM" id="SSF82171">
    <property type="entry name" value="DPP6 N-terminal domain-like"/>
    <property type="match status" value="1"/>
</dbReference>